<organism evidence="2 3">
    <name type="scientific">Metarhizium brunneum</name>
    <dbReference type="NCBI Taxonomy" id="500148"/>
    <lineage>
        <taxon>Eukaryota</taxon>
        <taxon>Fungi</taxon>
        <taxon>Dikarya</taxon>
        <taxon>Ascomycota</taxon>
        <taxon>Pezizomycotina</taxon>
        <taxon>Sordariomycetes</taxon>
        <taxon>Hypocreomycetidae</taxon>
        <taxon>Hypocreales</taxon>
        <taxon>Clavicipitaceae</taxon>
        <taxon>Metarhizium</taxon>
    </lineage>
</organism>
<dbReference type="KEGG" id="mbrn:90967547"/>
<accession>A0A7D5YW33</accession>
<feature type="compositionally biased region" description="Polar residues" evidence="1">
    <location>
        <begin position="144"/>
        <end position="157"/>
    </location>
</feature>
<proteinExistence type="predicted"/>
<dbReference type="OrthoDB" id="5244652at2759"/>
<evidence type="ECO:0000256" key="1">
    <source>
        <dbReference type="SAM" id="MobiDB-lite"/>
    </source>
</evidence>
<dbReference type="Proteomes" id="UP000510686">
    <property type="component" value="Chromosome 1"/>
</dbReference>
<dbReference type="RefSeq" id="XP_065985653.1">
    <property type="nucleotide sequence ID" value="XM_066129999.1"/>
</dbReference>
<reference evidence="2 3" key="1">
    <citation type="submission" date="2020-07" db="EMBL/GenBank/DDBJ databases">
        <title>Telomere length de novo assembly of all 7 chromosomes of the fungus, Metarhizium brunneum, using a novel assembly pipeline.</title>
        <authorList>
            <person name="Saud z."/>
            <person name="Kortsinoglou A."/>
            <person name="Kouvelis V.N."/>
            <person name="Butt T.M."/>
        </authorList>
    </citation>
    <scope>NUCLEOTIDE SEQUENCE [LARGE SCALE GENOMIC DNA]</scope>
    <source>
        <strain evidence="2 3">4556</strain>
    </source>
</reference>
<dbReference type="GeneID" id="90967547"/>
<protein>
    <submittedName>
        <fullName evidence="2">Uncharacterized protein</fullName>
    </submittedName>
</protein>
<name>A0A7D5YW33_9HYPO</name>
<sequence>MEWVEKQLKWLQEMDPHNKLLVVWCRYPDLRTGHDPFDLRSRFWMCLDSSATPSFEKLIPIKIKEERLRMAGRMTVFACGDAYFTALMRDGTIKILKDKPVKFLESEYQSRSLVRVSSVEGPRRGNPRKRKKLRGHTERLELQNMANNRQTTYSPVSEGSFYSVKL</sequence>
<dbReference type="AlphaFoldDB" id="A0A7D5YW33"/>
<evidence type="ECO:0000313" key="3">
    <source>
        <dbReference type="Proteomes" id="UP000510686"/>
    </source>
</evidence>
<feature type="region of interest" description="Disordered" evidence="1">
    <location>
        <begin position="144"/>
        <end position="166"/>
    </location>
</feature>
<gene>
    <name evidence="2" type="ORF">G6M90_00g027820</name>
</gene>
<keyword evidence="3" id="KW-1185">Reference proteome</keyword>
<evidence type="ECO:0000313" key="2">
    <source>
        <dbReference type="EMBL" id="QLI63803.1"/>
    </source>
</evidence>
<dbReference type="EMBL" id="CP058932">
    <property type="protein sequence ID" value="QLI63803.1"/>
    <property type="molecule type" value="Genomic_DNA"/>
</dbReference>